<feature type="binding site" evidence="6">
    <location>
        <position position="170"/>
    </location>
    <ligand>
        <name>a divalent metal cation</name>
        <dbReference type="ChEBI" id="CHEBI:60240"/>
        <label>2</label>
        <note>catalytic</note>
    </ligand>
</feature>
<dbReference type="GO" id="GO:0006508">
    <property type="term" value="P:proteolysis"/>
    <property type="evidence" value="ECO:0007669"/>
    <property type="project" value="UniProtKB-KW"/>
</dbReference>
<feature type="binding site" evidence="6">
    <location>
        <position position="107"/>
    </location>
    <ligand>
        <name>a divalent metal cation</name>
        <dbReference type="ChEBI" id="CHEBI:60240"/>
        <label>2</label>
        <note>catalytic</note>
    </ligand>
</feature>
<dbReference type="GO" id="GO:0070006">
    <property type="term" value="F:metalloaminopeptidase activity"/>
    <property type="evidence" value="ECO:0007669"/>
    <property type="project" value="UniProtKB-UniRule"/>
</dbReference>
<reference evidence="9 10" key="1">
    <citation type="submission" date="2015-02" db="EMBL/GenBank/DDBJ databases">
        <title>Improved understanding of the partial-nitritation anammox process through 23 genomes representing the majority of the microbial community.</title>
        <authorList>
            <person name="Speth D.R."/>
            <person name="In T Zandt M."/>
            <person name="Guerrero Cruz S."/>
            <person name="Jetten M.S."/>
            <person name="Dutilh B.E."/>
        </authorList>
    </citation>
    <scope>NUCLEOTIDE SEQUENCE [LARGE SCALE GENOMIC DNA]</scope>
    <source>
        <strain evidence="9">OLB21</strain>
    </source>
</reference>
<comment type="cofactor">
    <cofactor evidence="6">
        <name>Co(2+)</name>
        <dbReference type="ChEBI" id="CHEBI:48828"/>
    </cofactor>
    <cofactor evidence="6">
        <name>Zn(2+)</name>
        <dbReference type="ChEBI" id="CHEBI:29105"/>
    </cofactor>
    <cofactor evidence="6">
        <name>Mn(2+)</name>
        <dbReference type="ChEBI" id="CHEBI:29035"/>
    </cofactor>
    <cofactor evidence="6">
        <name>Fe(2+)</name>
        <dbReference type="ChEBI" id="CHEBI:29033"/>
    </cofactor>
    <text evidence="6">Binds 2 divalent metal cations per subunit. Has a high-affinity and a low affinity metal-binding site. The true nature of the physiological cofactor is under debate. The enzyme is active with cobalt, zinc, manganese or divalent iron ions. Most likely, methionine aminopeptidases function as mononuclear Fe(2+)-metalloproteases under physiological conditions, and the catalytically relevant metal-binding site has been assigned to the histidine-containing high-affinity site.</text>
</comment>
<dbReference type="CDD" id="cd01086">
    <property type="entry name" value="MetAP1"/>
    <property type="match status" value="1"/>
</dbReference>
<dbReference type="PANTHER" id="PTHR43330">
    <property type="entry name" value="METHIONINE AMINOPEPTIDASE"/>
    <property type="match status" value="1"/>
</dbReference>
<dbReference type="GO" id="GO:0046872">
    <property type="term" value="F:metal ion binding"/>
    <property type="evidence" value="ECO:0007669"/>
    <property type="project" value="UniProtKB-UniRule"/>
</dbReference>
<evidence type="ECO:0000313" key="10">
    <source>
        <dbReference type="Proteomes" id="UP000070449"/>
    </source>
</evidence>
<feature type="binding site" evidence="6">
    <location>
        <position position="78"/>
    </location>
    <ligand>
        <name>substrate</name>
    </ligand>
</feature>
<dbReference type="GO" id="GO:0004239">
    <property type="term" value="F:initiator methionyl aminopeptidase activity"/>
    <property type="evidence" value="ECO:0007669"/>
    <property type="project" value="UniProtKB-UniRule"/>
</dbReference>
<feature type="binding site" evidence="6">
    <location>
        <position position="234"/>
    </location>
    <ligand>
        <name>a divalent metal cation</name>
        <dbReference type="ChEBI" id="CHEBI:60240"/>
        <label>2</label>
        <note>catalytic</note>
    </ligand>
</feature>
<comment type="subunit">
    <text evidence="6">Monomer.</text>
</comment>
<evidence type="ECO:0000256" key="6">
    <source>
        <dbReference type="HAMAP-Rule" id="MF_01974"/>
    </source>
</evidence>
<dbReference type="EMBL" id="JYPD01000010">
    <property type="protein sequence ID" value="KXK10072.1"/>
    <property type="molecule type" value="Genomic_DNA"/>
</dbReference>
<keyword evidence="4 6" id="KW-0479">Metal-binding</keyword>
<dbReference type="NCBIfam" id="TIGR00500">
    <property type="entry name" value="met_pdase_I"/>
    <property type="match status" value="1"/>
</dbReference>
<dbReference type="InterPro" id="IPR002467">
    <property type="entry name" value="Pept_M24A_MAP1"/>
</dbReference>
<feature type="binding site" evidence="6">
    <location>
        <position position="96"/>
    </location>
    <ligand>
        <name>a divalent metal cation</name>
        <dbReference type="ChEBI" id="CHEBI:60240"/>
        <label>1</label>
    </ligand>
</feature>
<dbReference type="InterPro" id="IPR036005">
    <property type="entry name" value="Creatinase/aminopeptidase-like"/>
</dbReference>
<evidence type="ECO:0000256" key="2">
    <source>
        <dbReference type="ARBA" id="ARBA00022438"/>
    </source>
</evidence>
<feature type="binding site" evidence="6">
    <location>
        <position position="234"/>
    </location>
    <ligand>
        <name>a divalent metal cation</name>
        <dbReference type="ChEBI" id="CHEBI:60240"/>
        <label>1</label>
    </ligand>
</feature>
<evidence type="ECO:0000259" key="8">
    <source>
        <dbReference type="Pfam" id="PF00557"/>
    </source>
</evidence>
<dbReference type="STRING" id="1617427.UZ20_WS6002000154"/>
<evidence type="ECO:0000313" key="9">
    <source>
        <dbReference type="EMBL" id="KXK10072.1"/>
    </source>
</evidence>
<protein>
    <recommendedName>
        <fullName evidence="6 7">Methionine aminopeptidase</fullName>
        <shortName evidence="6">MAP</shortName>
        <shortName evidence="6">MetAP</shortName>
        <ecNumber evidence="6 7">3.4.11.18</ecNumber>
    </recommendedName>
    <alternativeName>
        <fullName evidence="6">Peptidase M</fullName>
    </alternativeName>
</protein>
<feature type="binding site" evidence="6">
    <location>
        <position position="203"/>
    </location>
    <ligand>
        <name>a divalent metal cation</name>
        <dbReference type="ChEBI" id="CHEBI:60240"/>
        <label>2</label>
        <note>catalytic</note>
    </ligand>
</feature>
<evidence type="ECO:0000256" key="1">
    <source>
        <dbReference type="ARBA" id="ARBA00002521"/>
    </source>
</evidence>
<organism evidence="9 10">
    <name type="scientific">candidate division WS6 bacterium OLB21</name>
    <dbReference type="NCBI Taxonomy" id="1617427"/>
    <lineage>
        <taxon>Bacteria</taxon>
        <taxon>Candidatus Dojkabacteria</taxon>
    </lineage>
</organism>
<keyword evidence="3 6" id="KW-0645">Protease</keyword>
<dbReference type="Gene3D" id="3.90.230.10">
    <property type="entry name" value="Creatinase/methionine aminopeptidase superfamily"/>
    <property type="match status" value="1"/>
</dbReference>
<dbReference type="Pfam" id="PF00557">
    <property type="entry name" value="Peptidase_M24"/>
    <property type="match status" value="1"/>
</dbReference>
<dbReference type="Proteomes" id="UP000070449">
    <property type="component" value="Unassembled WGS sequence"/>
</dbReference>
<evidence type="ECO:0000256" key="7">
    <source>
        <dbReference type="RuleBase" id="RU003653"/>
    </source>
</evidence>
<evidence type="ECO:0000256" key="4">
    <source>
        <dbReference type="ARBA" id="ARBA00022723"/>
    </source>
</evidence>
<dbReference type="InterPro" id="IPR001714">
    <property type="entry name" value="Pept_M24_MAP"/>
</dbReference>
<accession>A0A136KKX1</accession>
<sequence>MAAVIKTKAEIASMRKGGRLLAEILSDIVAEVKPGITTEDLDNRARALCKKHSVKPAFYGYFDYPAYICVGIDDVAIHGMPSKSDVLVEGQIISIDMGIIFEDLYLDHATTVAVGSIDSKAERFLSSSKLALQAGIKNAKVGGYVGDISNAIETVASMSGYSVITEMTGHGVGRSLHEDPSIPCFGKKGTGEMLKEGMTLAIEAMINEGDSELIHLDDGWTTLTADGKRSALYEHTVLISKKGPEILTIR</sequence>
<comment type="similarity">
    <text evidence="6">Belongs to the peptidase M24A family. Methionine aminopeptidase type 1 subfamily.</text>
</comment>
<evidence type="ECO:0000256" key="3">
    <source>
        <dbReference type="ARBA" id="ARBA00022670"/>
    </source>
</evidence>
<evidence type="ECO:0000256" key="5">
    <source>
        <dbReference type="ARBA" id="ARBA00022801"/>
    </source>
</evidence>
<dbReference type="SUPFAM" id="SSF55920">
    <property type="entry name" value="Creatinase/aminopeptidase"/>
    <property type="match status" value="1"/>
</dbReference>
<dbReference type="PRINTS" id="PR00599">
    <property type="entry name" value="MAPEPTIDASE"/>
</dbReference>
<comment type="function">
    <text evidence="1 6">Removes the N-terminal methionine from nascent proteins. The N-terminal methionine is often cleaved when the second residue in the primary sequence is small and uncharged (Met-Ala-, Cys, Gly, Pro, Ser, Thr, or Val). Requires deformylation of the N(alpha)-formylated initiator methionine before it can be hydrolyzed.</text>
</comment>
<keyword evidence="2 6" id="KW-0031">Aminopeptidase</keyword>
<dbReference type="GO" id="GO:0005829">
    <property type="term" value="C:cytosol"/>
    <property type="evidence" value="ECO:0007669"/>
    <property type="project" value="TreeGrafter"/>
</dbReference>
<feature type="binding site" evidence="6">
    <location>
        <position position="107"/>
    </location>
    <ligand>
        <name>a divalent metal cation</name>
        <dbReference type="ChEBI" id="CHEBI:60240"/>
        <label>1</label>
    </ligand>
</feature>
<name>A0A136KKX1_9BACT</name>
<dbReference type="InterPro" id="IPR000994">
    <property type="entry name" value="Pept_M24"/>
</dbReference>
<dbReference type="EC" id="3.4.11.18" evidence="6 7"/>
<gene>
    <name evidence="6 9" type="primary">map</name>
    <name evidence="9" type="ORF">UZ20_WS6002000154</name>
</gene>
<keyword evidence="5 6" id="KW-0378">Hydrolase</keyword>
<proteinExistence type="inferred from homology"/>
<dbReference type="PANTHER" id="PTHR43330:SF27">
    <property type="entry name" value="METHIONINE AMINOPEPTIDASE"/>
    <property type="match status" value="1"/>
</dbReference>
<dbReference type="HAMAP" id="MF_01974">
    <property type="entry name" value="MetAP_1"/>
    <property type="match status" value="1"/>
</dbReference>
<feature type="binding site" evidence="6">
    <location>
        <position position="177"/>
    </location>
    <ligand>
        <name>substrate</name>
    </ligand>
</feature>
<feature type="domain" description="Peptidase M24" evidence="8">
    <location>
        <begin position="13"/>
        <end position="240"/>
    </location>
</feature>
<dbReference type="PATRIC" id="fig|1617427.3.peg.163"/>
<comment type="caution">
    <text evidence="9">The sequence shown here is derived from an EMBL/GenBank/DDBJ whole genome shotgun (WGS) entry which is preliminary data.</text>
</comment>
<comment type="catalytic activity">
    <reaction evidence="6 7">
        <text>Release of N-terminal amino acids, preferentially methionine, from peptides and arylamides.</text>
        <dbReference type="EC" id="3.4.11.18"/>
    </reaction>
</comment>
<dbReference type="AlphaFoldDB" id="A0A136KKX1"/>